<gene>
    <name evidence="2" type="ORF">HAX54_016438</name>
</gene>
<sequence length="62" mass="6656">RRIELSKNKGKQNGTPPRPKLQAIGTIGHEVAAKLALQGLGDAAAHPTLYLAHSSHCPEDYK</sequence>
<keyword evidence="3" id="KW-1185">Reference proteome</keyword>
<proteinExistence type="predicted"/>
<protein>
    <submittedName>
        <fullName evidence="2">Uncharacterized protein</fullName>
    </submittedName>
</protein>
<dbReference type="EMBL" id="JACEIK010002064">
    <property type="protein sequence ID" value="MCD9558816.1"/>
    <property type="molecule type" value="Genomic_DNA"/>
</dbReference>
<evidence type="ECO:0000313" key="2">
    <source>
        <dbReference type="EMBL" id="MCD9558816.1"/>
    </source>
</evidence>
<evidence type="ECO:0000313" key="3">
    <source>
        <dbReference type="Proteomes" id="UP000823775"/>
    </source>
</evidence>
<comment type="caution">
    <text evidence="2">The sequence shown here is derived from an EMBL/GenBank/DDBJ whole genome shotgun (WGS) entry which is preliminary data.</text>
</comment>
<accession>A0ABS8UKI7</accession>
<dbReference type="Proteomes" id="UP000823775">
    <property type="component" value="Unassembled WGS sequence"/>
</dbReference>
<evidence type="ECO:0000256" key="1">
    <source>
        <dbReference type="SAM" id="MobiDB-lite"/>
    </source>
</evidence>
<feature type="region of interest" description="Disordered" evidence="1">
    <location>
        <begin position="1"/>
        <end position="22"/>
    </location>
</feature>
<feature type="non-terminal residue" evidence="2">
    <location>
        <position position="62"/>
    </location>
</feature>
<feature type="non-terminal residue" evidence="2">
    <location>
        <position position="1"/>
    </location>
</feature>
<name>A0ABS8UKI7_DATST</name>
<organism evidence="2 3">
    <name type="scientific">Datura stramonium</name>
    <name type="common">Jimsonweed</name>
    <name type="synonym">Common thornapple</name>
    <dbReference type="NCBI Taxonomy" id="4076"/>
    <lineage>
        <taxon>Eukaryota</taxon>
        <taxon>Viridiplantae</taxon>
        <taxon>Streptophyta</taxon>
        <taxon>Embryophyta</taxon>
        <taxon>Tracheophyta</taxon>
        <taxon>Spermatophyta</taxon>
        <taxon>Magnoliopsida</taxon>
        <taxon>eudicotyledons</taxon>
        <taxon>Gunneridae</taxon>
        <taxon>Pentapetalae</taxon>
        <taxon>asterids</taxon>
        <taxon>lamiids</taxon>
        <taxon>Solanales</taxon>
        <taxon>Solanaceae</taxon>
        <taxon>Solanoideae</taxon>
        <taxon>Datureae</taxon>
        <taxon>Datura</taxon>
    </lineage>
</organism>
<reference evidence="2 3" key="1">
    <citation type="journal article" date="2021" name="BMC Genomics">
        <title>Datura genome reveals duplications of psychoactive alkaloid biosynthetic genes and high mutation rate following tissue culture.</title>
        <authorList>
            <person name="Rajewski A."/>
            <person name="Carter-House D."/>
            <person name="Stajich J."/>
            <person name="Litt A."/>
        </authorList>
    </citation>
    <scope>NUCLEOTIDE SEQUENCE [LARGE SCALE GENOMIC DNA]</scope>
    <source>
        <strain evidence="2">AR-01</strain>
    </source>
</reference>